<evidence type="ECO:0000313" key="2">
    <source>
        <dbReference type="EMBL" id="PON93595.1"/>
    </source>
</evidence>
<keyword evidence="3" id="KW-1185">Reference proteome</keyword>
<comment type="caution">
    <text evidence="2">The sequence shown here is derived from an EMBL/GenBank/DDBJ whole genome shotgun (WGS) entry which is preliminary data.</text>
</comment>
<dbReference type="AlphaFoldDB" id="A0A2P5F741"/>
<accession>A0A2P5F741</accession>
<name>A0A2P5F741_TREOI</name>
<organism evidence="2 3">
    <name type="scientific">Trema orientale</name>
    <name type="common">Charcoal tree</name>
    <name type="synonym">Celtis orientalis</name>
    <dbReference type="NCBI Taxonomy" id="63057"/>
    <lineage>
        <taxon>Eukaryota</taxon>
        <taxon>Viridiplantae</taxon>
        <taxon>Streptophyta</taxon>
        <taxon>Embryophyta</taxon>
        <taxon>Tracheophyta</taxon>
        <taxon>Spermatophyta</taxon>
        <taxon>Magnoliopsida</taxon>
        <taxon>eudicotyledons</taxon>
        <taxon>Gunneridae</taxon>
        <taxon>Pentapetalae</taxon>
        <taxon>rosids</taxon>
        <taxon>fabids</taxon>
        <taxon>Rosales</taxon>
        <taxon>Cannabaceae</taxon>
        <taxon>Trema</taxon>
    </lineage>
</organism>
<evidence type="ECO:0000313" key="3">
    <source>
        <dbReference type="Proteomes" id="UP000237000"/>
    </source>
</evidence>
<evidence type="ECO:0000256" key="1">
    <source>
        <dbReference type="SAM" id="MobiDB-lite"/>
    </source>
</evidence>
<dbReference type="OrthoDB" id="10551016at2759"/>
<proteinExistence type="predicted"/>
<dbReference type="EMBL" id="JXTC01000057">
    <property type="protein sequence ID" value="PON93595.1"/>
    <property type="molecule type" value="Genomic_DNA"/>
</dbReference>
<dbReference type="Proteomes" id="UP000237000">
    <property type="component" value="Unassembled WGS sequence"/>
</dbReference>
<feature type="region of interest" description="Disordered" evidence="1">
    <location>
        <begin position="48"/>
        <end position="73"/>
    </location>
</feature>
<feature type="non-terminal residue" evidence="2">
    <location>
        <position position="73"/>
    </location>
</feature>
<sequence>MRGLEVAMAANSWQAIHRATLVNLQKGDGDSTMVEVELLGEFGKELEGEDGVSGIDEDEILDGDGISGIGKDE</sequence>
<dbReference type="InParanoid" id="A0A2P5F741"/>
<feature type="compositionally biased region" description="Acidic residues" evidence="1">
    <location>
        <begin position="48"/>
        <end position="62"/>
    </location>
</feature>
<gene>
    <name evidence="2" type="ORF">TorRG33x02_105790</name>
</gene>
<reference evidence="3" key="1">
    <citation type="submission" date="2016-06" db="EMBL/GenBank/DDBJ databases">
        <title>Parallel loss of symbiosis genes in relatives of nitrogen-fixing non-legume Parasponia.</title>
        <authorList>
            <person name="Van Velzen R."/>
            <person name="Holmer R."/>
            <person name="Bu F."/>
            <person name="Rutten L."/>
            <person name="Van Zeijl A."/>
            <person name="Liu W."/>
            <person name="Santuari L."/>
            <person name="Cao Q."/>
            <person name="Sharma T."/>
            <person name="Shen D."/>
            <person name="Roswanjaya Y."/>
            <person name="Wardhani T."/>
            <person name="Kalhor M.S."/>
            <person name="Jansen J."/>
            <person name="Van den Hoogen J."/>
            <person name="Gungor B."/>
            <person name="Hartog M."/>
            <person name="Hontelez J."/>
            <person name="Verver J."/>
            <person name="Yang W.-C."/>
            <person name="Schijlen E."/>
            <person name="Repin R."/>
            <person name="Schilthuizen M."/>
            <person name="Schranz E."/>
            <person name="Heidstra R."/>
            <person name="Miyata K."/>
            <person name="Fedorova E."/>
            <person name="Kohlen W."/>
            <person name="Bisseling T."/>
            <person name="Smit S."/>
            <person name="Geurts R."/>
        </authorList>
    </citation>
    <scope>NUCLEOTIDE SEQUENCE [LARGE SCALE GENOMIC DNA]</scope>
    <source>
        <strain evidence="3">cv. RG33-2</strain>
    </source>
</reference>
<protein>
    <submittedName>
        <fullName evidence="2">Uncharacterized protein</fullName>
    </submittedName>
</protein>